<proteinExistence type="predicted"/>
<evidence type="ECO:0000256" key="1">
    <source>
        <dbReference type="SAM" id="MobiDB-lite"/>
    </source>
</evidence>
<organism evidence="2">
    <name type="scientific">Tetraselmis sp. GSL018</name>
    <dbReference type="NCBI Taxonomy" id="582737"/>
    <lineage>
        <taxon>Eukaryota</taxon>
        <taxon>Viridiplantae</taxon>
        <taxon>Chlorophyta</taxon>
        <taxon>core chlorophytes</taxon>
        <taxon>Chlorodendrophyceae</taxon>
        <taxon>Chlorodendrales</taxon>
        <taxon>Chlorodendraceae</taxon>
        <taxon>Tetraselmis</taxon>
    </lineage>
</organism>
<accession>A0A061R1J5</accession>
<protein>
    <submittedName>
        <fullName evidence="2">Uncharacterized protein</fullName>
    </submittedName>
</protein>
<reference evidence="2" key="1">
    <citation type="submission" date="2014-05" db="EMBL/GenBank/DDBJ databases">
        <title>The transcriptome of the halophilic microalga Tetraselmis sp. GSL018 isolated from the Great Salt Lake, Utah.</title>
        <authorList>
            <person name="Jinkerson R.E."/>
            <person name="D'Adamo S."/>
            <person name="Posewitz M.C."/>
        </authorList>
    </citation>
    <scope>NUCLEOTIDE SEQUENCE</scope>
    <source>
        <strain evidence="2">GSL018</strain>
    </source>
</reference>
<feature type="non-terminal residue" evidence="2">
    <location>
        <position position="1"/>
    </location>
</feature>
<dbReference type="EMBL" id="GBEZ01022425">
    <property type="protein sequence ID" value="JAC64416.1"/>
    <property type="molecule type" value="Transcribed_RNA"/>
</dbReference>
<name>A0A061R1J5_9CHLO</name>
<feature type="region of interest" description="Disordered" evidence="1">
    <location>
        <begin position="67"/>
        <end position="89"/>
    </location>
</feature>
<gene>
    <name evidence="2" type="ORF">TSPGSL018_18354</name>
</gene>
<evidence type="ECO:0000313" key="2">
    <source>
        <dbReference type="EMBL" id="JAC64416.1"/>
    </source>
</evidence>
<sequence length="89" mass="9502">RRLPLLALRRQCALQPKSRRTAEAEGSALFPRPMSASGSGSVVFLSNGCCPGGGLLWRLEATEDPLQRHGSAAGHEREHNVAVPKTDAV</sequence>
<dbReference type="AlphaFoldDB" id="A0A061R1J5"/>